<dbReference type="AlphaFoldDB" id="A0A8J5IE67"/>
<feature type="domain" description="BAH" evidence="2">
    <location>
        <begin position="40"/>
        <end position="163"/>
    </location>
</feature>
<keyword evidence="4" id="KW-1185">Reference proteome</keyword>
<dbReference type="GO" id="GO:0003682">
    <property type="term" value="F:chromatin binding"/>
    <property type="evidence" value="ECO:0007669"/>
    <property type="project" value="InterPro"/>
</dbReference>
<name>A0A8J5IE67_ZINOF</name>
<dbReference type="InterPro" id="IPR001025">
    <property type="entry name" value="BAH_dom"/>
</dbReference>
<dbReference type="PROSITE" id="PS51038">
    <property type="entry name" value="BAH"/>
    <property type="match status" value="1"/>
</dbReference>
<comment type="caution">
    <text evidence="3">The sequence shown here is derived from an EMBL/GenBank/DDBJ whole genome shotgun (WGS) entry which is preliminary data.</text>
</comment>
<proteinExistence type="predicted"/>
<dbReference type="CDD" id="cd00590">
    <property type="entry name" value="RRM_SF"/>
    <property type="match status" value="1"/>
</dbReference>
<accession>A0A8J5IE67</accession>
<evidence type="ECO:0000313" key="4">
    <source>
        <dbReference type="Proteomes" id="UP000734854"/>
    </source>
</evidence>
<dbReference type="Pfam" id="PF01426">
    <property type="entry name" value="BAH"/>
    <property type="match status" value="1"/>
</dbReference>
<dbReference type="PANTHER" id="PTHR47073:SF2">
    <property type="entry name" value="PROTEIN ANTI-SILENCING 1"/>
    <property type="match status" value="1"/>
</dbReference>
<dbReference type="InterPro" id="IPR035979">
    <property type="entry name" value="RBD_domain_sf"/>
</dbReference>
<dbReference type="GO" id="GO:0003723">
    <property type="term" value="F:RNA binding"/>
    <property type="evidence" value="ECO:0007669"/>
    <property type="project" value="TreeGrafter"/>
</dbReference>
<dbReference type="FunFam" id="2.30.30.490:FF:000017">
    <property type="entry name" value="Bromo-adjacent homology (BAH) domain-containing protein"/>
    <property type="match status" value="1"/>
</dbReference>
<dbReference type="SUPFAM" id="SSF54928">
    <property type="entry name" value="RNA-binding domain, RBD"/>
    <property type="match status" value="1"/>
</dbReference>
<dbReference type="Proteomes" id="UP000734854">
    <property type="component" value="Unassembled WGS sequence"/>
</dbReference>
<protein>
    <recommendedName>
        <fullName evidence="2">BAH domain-containing protein</fullName>
    </recommendedName>
</protein>
<reference evidence="3 4" key="1">
    <citation type="submission" date="2020-08" db="EMBL/GenBank/DDBJ databases">
        <title>Plant Genome Project.</title>
        <authorList>
            <person name="Zhang R.-G."/>
        </authorList>
    </citation>
    <scope>NUCLEOTIDE SEQUENCE [LARGE SCALE GENOMIC DNA]</scope>
    <source>
        <tissue evidence="3">Rhizome</tissue>
    </source>
</reference>
<sequence length="600" mass="67644">MDHLEDPSNDAPRFQWGKKRGVGGAKRNFLFYESFMIDNIIYSLYDSIYAYNELGEPHIGKIVKLWQQPDNKRKVKLVWFFRPNELNNYLEDTPLEKEIFLATGEGAGLCNINPLEVIVGKCSVICTLRDERNPQPSNYELETADYIFYRTFNVQSFTISENFDEKIAGVEVKYFLNHKEDQLDSKTEVKADTDKVGPLIPIPLSTSMPDPLRILENAENNSIKPAATSFKKAADIVSKLSGQCLPDKRGSPKMEITSEGGNVEDDSVYDKNISHSGLVDGKYLKKMNIPAQVMNATHLNKNEVESNGCNSSSHLRKESSEMRSDAPVDKILKRMDTNASKEAMSHPSFQKPKMESNGAGSSKEILHLHKNLSENRNLVDGKTKIVDGPEKKSPLLAMTKKHSDTEVLQVTRRPDVLVAWLNLYAIMKWEDRIQKAEREGTLVFVENLDPSYASSEVEDIIFTTLQLSCTAQMVPQATFQNPNHGQAYVIFKTRDAADLAVSKINRGCILLPNGSPLLCSKGLLEVPKSSIRGHLSVNKFLTREARMAVSTSHCSQPNTIEYEMAMEWRLSEELAGRSLKILHREQADKLKEVKKRLKSK</sequence>
<dbReference type="PANTHER" id="PTHR47073">
    <property type="entry name" value="PROTEIN ANTI-SILENCING 1"/>
    <property type="match status" value="1"/>
</dbReference>
<organism evidence="3 4">
    <name type="scientific">Zingiber officinale</name>
    <name type="common">Ginger</name>
    <name type="synonym">Amomum zingiber</name>
    <dbReference type="NCBI Taxonomy" id="94328"/>
    <lineage>
        <taxon>Eukaryota</taxon>
        <taxon>Viridiplantae</taxon>
        <taxon>Streptophyta</taxon>
        <taxon>Embryophyta</taxon>
        <taxon>Tracheophyta</taxon>
        <taxon>Spermatophyta</taxon>
        <taxon>Magnoliopsida</taxon>
        <taxon>Liliopsida</taxon>
        <taxon>Zingiberales</taxon>
        <taxon>Zingiberaceae</taxon>
        <taxon>Zingiber</taxon>
    </lineage>
</organism>
<dbReference type="InterPro" id="IPR043151">
    <property type="entry name" value="BAH_sf"/>
</dbReference>
<gene>
    <name evidence="3" type="ORF">ZIOFF_007238</name>
</gene>
<dbReference type="Gene3D" id="2.30.30.490">
    <property type="match status" value="1"/>
</dbReference>
<evidence type="ECO:0000256" key="1">
    <source>
        <dbReference type="SAM" id="MobiDB-lite"/>
    </source>
</evidence>
<evidence type="ECO:0000313" key="3">
    <source>
        <dbReference type="EMBL" id="KAG6533371.1"/>
    </source>
</evidence>
<evidence type="ECO:0000259" key="2">
    <source>
        <dbReference type="PROSITE" id="PS51038"/>
    </source>
</evidence>
<feature type="region of interest" description="Disordered" evidence="1">
    <location>
        <begin position="303"/>
        <end position="361"/>
    </location>
</feature>
<feature type="compositionally biased region" description="Polar residues" evidence="1">
    <location>
        <begin position="303"/>
        <end position="313"/>
    </location>
</feature>
<dbReference type="EMBL" id="JACMSC010000002">
    <property type="protein sequence ID" value="KAG6533371.1"/>
    <property type="molecule type" value="Genomic_DNA"/>
</dbReference>
<feature type="compositionally biased region" description="Basic and acidic residues" evidence="1">
    <location>
        <begin position="315"/>
        <end position="336"/>
    </location>
</feature>